<comment type="caution">
    <text evidence="3">The sequence shown here is derived from an EMBL/GenBank/DDBJ whole genome shotgun (WGS) entry which is preliminary data.</text>
</comment>
<dbReference type="EMBL" id="CAJVCH010033139">
    <property type="protein sequence ID" value="CAG7713565.1"/>
    <property type="molecule type" value="Genomic_DNA"/>
</dbReference>
<accession>A0A8J2NV47</accession>
<dbReference type="AlphaFoldDB" id="A0A8J2NV47"/>
<evidence type="ECO:0000313" key="4">
    <source>
        <dbReference type="Proteomes" id="UP000708208"/>
    </source>
</evidence>
<keyword evidence="1" id="KW-1133">Transmembrane helix</keyword>
<organism evidence="3 4">
    <name type="scientific">Allacma fusca</name>
    <dbReference type="NCBI Taxonomy" id="39272"/>
    <lineage>
        <taxon>Eukaryota</taxon>
        <taxon>Metazoa</taxon>
        <taxon>Ecdysozoa</taxon>
        <taxon>Arthropoda</taxon>
        <taxon>Hexapoda</taxon>
        <taxon>Collembola</taxon>
        <taxon>Symphypleona</taxon>
        <taxon>Sminthuridae</taxon>
        <taxon>Allacma</taxon>
    </lineage>
</organism>
<keyword evidence="1" id="KW-0472">Membrane</keyword>
<feature type="transmembrane region" description="Helical" evidence="1">
    <location>
        <begin position="29"/>
        <end position="50"/>
    </location>
</feature>
<keyword evidence="4" id="KW-1185">Reference proteome</keyword>
<dbReference type="GO" id="GO:0005672">
    <property type="term" value="C:transcription factor TFIIA complex"/>
    <property type="evidence" value="ECO:0007669"/>
    <property type="project" value="InterPro"/>
</dbReference>
<name>A0A8J2NV47_9HEXA</name>
<keyword evidence="1" id="KW-0812">Transmembrane</keyword>
<sequence length="197" mass="22530">MKVFICVLAVICGLDELNKVLESFDQFSLLLLVAIITCNCRFLIIVFLVASRRRQTPYLKMNKRFNQNPGVTKYVKEPPGIYQLTTIGRTLKESVDELQKMGKISPFLAGHILKVFDRKITDSPRFSDESGPTEFKAGSVEHHKLQDNFWQIHLRNVTINPNSMDPLKVGKLKLWAETWGDAGVEKRKNLNRHSSKS</sequence>
<evidence type="ECO:0000256" key="1">
    <source>
        <dbReference type="SAM" id="Phobius"/>
    </source>
</evidence>
<dbReference type="InterPro" id="IPR003194">
    <property type="entry name" value="TFIIA_gsu"/>
</dbReference>
<protein>
    <recommendedName>
        <fullName evidence="2">Transcription initiation factor IIA gamma subunit N-terminal domain-containing protein</fullName>
    </recommendedName>
</protein>
<dbReference type="InterPro" id="IPR015872">
    <property type="entry name" value="TFIIA_gsu_N"/>
</dbReference>
<gene>
    <name evidence="3" type="ORF">AFUS01_LOCUS5231</name>
</gene>
<dbReference type="GO" id="GO:0006367">
    <property type="term" value="P:transcription initiation at RNA polymerase II promoter"/>
    <property type="evidence" value="ECO:0007669"/>
    <property type="project" value="InterPro"/>
</dbReference>
<feature type="domain" description="Transcription initiation factor IIA gamma subunit N-terminal" evidence="2">
    <location>
        <begin position="81"/>
        <end position="122"/>
    </location>
</feature>
<reference evidence="3" key="1">
    <citation type="submission" date="2021-06" db="EMBL/GenBank/DDBJ databases">
        <authorList>
            <person name="Hodson N. C."/>
            <person name="Mongue J. A."/>
            <person name="Jaron S. K."/>
        </authorList>
    </citation>
    <scope>NUCLEOTIDE SEQUENCE</scope>
</reference>
<dbReference type="Pfam" id="PF02268">
    <property type="entry name" value="TFIIA_gamma_N"/>
    <property type="match status" value="1"/>
</dbReference>
<evidence type="ECO:0000313" key="3">
    <source>
        <dbReference type="EMBL" id="CAG7713565.1"/>
    </source>
</evidence>
<dbReference type="PANTHER" id="PTHR10966">
    <property type="entry name" value="TRANSCRIPTION INITIATION FACTOR IIA SUBUNIT 2"/>
    <property type="match status" value="1"/>
</dbReference>
<proteinExistence type="predicted"/>
<evidence type="ECO:0000259" key="2">
    <source>
        <dbReference type="Pfam" id="PF02268"/>
    </source>
</evidence>
<dbReference type="Proteomes" id="UP000708208">
    <property type="component" value="Unassembled WGS sequence"/>
</dbReference>